<dbReference type="PROSITE" id="PS51257">
    <property type="entry name" value="PROKAR_LIPOPROTEIN"/>
    <property type="match status" value="1"/>
</dbReference>
<protein>
    <submittedName>
        <fullName evidence="3">Tripartite tricarboxylate transporter family receptor</fullName>
    </submittedName>
</protein>
<evidence type="ECO:0000313" key="3">
    <source>
        <dbReference type="EMBL" id="SUI99295.1"/>
    </source>
</evidence>
<keyword evidence="4" id="KW-1185">Reference proteome</keyword>
<dbReference type="Gene3D" id="3.40.190.150">
    <property type="entry name" value="Bordetella uptake gene, domain 1"/>
    <property type="match status" value="1"/>
</dbReference>
<dbReference type="EMBL" id="UGYZ01000002">
    <property type="protein sequence ID" value="SUI99295.1"/>
    <property type="molecule type" value="Genomic_DNA"/>
</dbReference>
<gene>
    <name evidence="3" type="ORF">NCTC4822_00550</name>
</gene>
<feature type="signal peptide" evidence="2">
    <location>
        <begin position="1"/>
        <end position="17"/>
    </location>
</feature>
<organism evidence="3 4">
    <name type="scientific">Sporosarcina pasteurii</name>
    <name type="common">Bacillus pasteurii</name>
    <dbReference type="NCBI Taxonomy" id="1474"/>
    <lineage>
        <taxon>Bacteria</taxon>
        <taxon>Bacillati</taxon>
        <taxon>Bacillota</taxon>
        <taxon>Bacilli</taxon>
        <taxon>Bacillales</taxon>
        <taxon>Caryophanaceae</taxon>
        <taxon>Sporosarcina</taxon>
    </lineage>
</organism>
<proteinExistence type="inferred from homology"/>
<sequence length="325" mass="35755">MRRLLLFLALSIVLVLAACSSEGAGDGEFPSKTIEIVAPASPGGGYDATSRAIQKIMTDEKLVEQNITVVNKPGGNGEVGWKYLQPKDGHSIAIDSSLIVTNNILGTSDMTFEDVTPLATLTTEWISYAVPPDSPFKDAQEFMEQLKEDPASLKIAVAPGLGNNDHLSFVEAAKTYGVDVTKLNFLVYDGGGDVVTALLGGHVDFGISSLSEFKDQHEAEKFRIVAVSSEERIEGLEDVGTWKEQGVDMVFPHWRGIVGPADMSDEEIAYWDDVISKLVETEAWQTLLKNNEWEPYYKDSKETIEFLKEQQEKYEVLIKDSGLID</sequence>
<reference evidence="3 4" key="1">
    <citation type="submission" date="2018-06" db="EMBL/GenBank/DDBJ databases">
        <authorList>
            <consortium name="Pathogen Informatics"/>
            <person name="Doyle S."/>
        </authorList>
    </citation>
    <scope>NUCLEOTIDE SEQUENCE [LARGE SCALE GENOMIC DNA]</scope>
    <source>
        <strain evidence="4">ATCC 11859 / DSM 33 / NCIB 8841 / NCTC 4822</strain>
    </source>
</reference>
<accession>A0A380BCW2</accession>
<dbReference type="OrthoDB" id="9780943at2"/>
<evidence type="ECO:0000313" key="4">
    <source>
        <dbReference type="Proteomes" id="UP000254519"/>
    </source>
</evidence>
<dbReference type="SUPFAM" id="SSF53850">
    <property type="entry name" value="Periplasmic binding protein-like II"/>
    <property type="match status" value="1"/>
</dbReference>
<keyword evidence="3" id="KW-0675">Receptor</keyword>
<keyword evidence="2" id="KW-0732">Signal</keyword>
<dbReference type="InterPro" id="IPR005064">
    <property type="entry name" value="BUG"/>
</dbReference>
<dbReference type="Gene3D" id="3.40.190.10">
    <property type="entry name" value="Periplasmic binding protein-like II"/>
    <property type="match status" value="1"/>
</dbReference>
<dbReference type="CDD" id="cd07012">
    <property type="entry name" value="PBP2_Bug_TTT"/>
    <property type="match status" value="1"/>
</dbReference>
<dbReference type="AlphaFoldDB" id="A0A380BCW2"/>
<comment type="similarity">
    <text evidence="1">Belongs to the UPF0065 (bug) family.</text>
</comment>
<dbReference type="InterPro" id="IPR042100">
    <property type="entry name" value="Bug_dom1"/>
</dbReference>
<evidence type="ECO:0000256" key="1">
    <source>
        <dbReference type="ARBA" id="ARBA00006987"/>
    </source>
</evidence>
<dbReference type="PANTHER" id="PTHR42928:SF3">
    <property type="entry name" value="UPF0065 PROTEIN YFLP"/>
    <property type="match status" value="1"/>
</dbReference>
<name>A0A380BCW2_SPOPA</name>
<feature type="chain" id="PRO_5038391163" evidence="2">
    <location>
        <begin position="18"/>
        <end position="325"/>
    </location>
</feature>
<dbReference type="Pfam" id="PF03401">
    <property type="entry name" value="TctC"/>
    <property type="match status" value="1"/>
</dbReference>
<dbReference type="PANTHER" id="PTHR42928">
    <property type="entry name" value="TRICARBOXYLATE-BINDING PROTEIN"/>
    <property type="match status" value="1"/>
</dbReference>
<dbReference type="Proteomes" id="UP000254519">
    <property type="component" value="Unassembled WGS sequence"/>
</dbReference>
<dbReference type="PIRSF" id="PIRSF017082">
    <property type="entry name" value="YflP"/>
    <property type="match status" value="1"/>
</dbReference>
<evidence type="ECO:0000256" key="2">
    <source>
        <dbReference type="SAM" id="SignalP"/>
    </source>
</evidence>
<dbReference type="RefSeq" id="WP_115360031.1">
    <property type="nucleotide sequence ID" value="NZ_CP038012.1"/>
</dbReference>